<dbReference type="InterPro" id="IPR051158">
    <property type="entry name" value="Metallophosphoesterase_sf"/>
</dbReference>
<name>A0ABV1GFC5_9FIRM</name>
<sequence length="269" mass="30520">MKQNLSALWSLRRAIARREARRPVRVCRYTLPGEGSLRLVHLTDLHLDDRTDWNALSRLVEQVNRQHPDVVVFTGDLVCHPEPFRQWKTAAEILRRIQAPCGVFAVRGNHDLFGAGQQAQRLFEKSGFVLLKNQVARVQTPSGTPVVIGGLDDVYFQNLSDPSSLLCMRYAQGIRIVLVHEPTLAKKVPRGTADLILAGHSHAGQVYAPVVWRAWMTKKVGHYLQGFYNVHGMRLYVSAGLGESGPGFRLFCPRELTIFDFEQMRREHF</sequence>
<dbReference type="Gene3D" id="3.60.21.10">
    <property type="match status" value="1"/>
</dbReference>
<evidence type="ECO:0000313" key="3">
    <source>
        <dbReference type="Proteomes" id="UP001477672"/>
    </source>
</evidence>
<dbReference type="CDD" id="cd07385">
    <property type="entry name" value="MPP_YkuE_C"/>
    <property type="match status" value="1"/>
</dbReference>
<accession>A0ABV1GFC5</accession>
<reference evidence="2 3" key="1">
    <citation type="submission" date="2024-03" db="EMBL/GenBank/DDBJ databases">
        <title>Human intestinal bacterial collection.</title>
        <authorList>
            <person name="Pauvert C."/>
            <person name="Hitch T.C.A."/>
            <person name="Clavel T."/>
        </authorList>
    </citation>
    <scope>NUCLEOTIDE SEQUENCE [LARGE SCALE GENOMIC DNA]</scope>
    <source>
        <strain evidence="2 3">CLA-JM-H11</strain>
    </source>
</reference>
<dbReference type="Proteomes" id="UP001477672">
    <property type="component" value="Unassembled WGS sequence"/>
</dbReference>
<protein>
    <submittedName>
        <fullName evidence="2">Metallophosphoesterase</fullName>
    </submittedName>
</protein>
<comment type="caution">
    <text evidence="2">The sequence shown here is derived from an EMBL/GenBank/DDBJ whole genome shotgun (WGS) entry which is preliminary data.</text>
</comment>
<gene>
    <name evidence="2" type="ORF">WMO24_08750</name>
</gene>
<dbReference type="InterPro" id="IPR004843">
    <property type="entry name" value="Calcineurin-like_PHP"/>
</dbReference>
<feature type="domain" description="Calcineurin-like phosphoesterase" evidence="1">
    <location>
        <begin position="37"/>
        <end position="203"/>
    </location>
</feature>
<keyword evidence="3" id="KW-1185">Reference proteome</keyword>
<proteinExistence type="predicted"/>
<dbReference type="PANTHER" id="PTHR31302">
    <property type="entry name" value="TRANSMEMBRANE PROTEIN WITH METALLOPHOSPHOESTERASE DOMAIN-RELATED"/>
    <property type="match status" value="1"/>
</dbReference>
<dbReference type="SUPFAM" id="SSF56300">
    <property type="entry name" value="Metallo-dependent phosphatases"/>
    <property type="match status" value="1"/>
</dbReference>
<organism evidence="2 3">
    <name type="scientific">Ruthenibacterium intestinale</name>
    <dbReference type="NCBI Taxonomy" id="3133163"/>
    <lineage>
        <taxon>Bacteria</taxon>
        <taxon>Bacillati</taxon>
        <taxon>Bacillota</taxon>
        <taxon>Clostridia</taxon>
        <taxon>Eubacteriales</taxon>
        <taxon>Oscillospiraceae</taxon>
        <taxon>Ruthenibacterium</taxon>
    </lineage>
</organism>
<dbReference type="EMBL" id="JBBMFA010000091">
    <property type="protein sequence ID" value="MEQ2520518.1"/>
    <property type="molecule type" value="Genomic_DNA"/>
</dbReference>
<dbReference type="InterPro" id="IPR029052">
    <property type="entry name" value="Metallo-depent_PP-like"/>
</dbReference>
<evidence type="ECO:0000259" key="1">
    <source>
        <dbReference type="Pfam" id="PF00149"/>
    </source>
</evidence>
<dbReference type="PANTHER" id="PTHR31302:SF0">
    <property type="entry name" value="TRANSMEMBRANE PROTEIN WITH METALLOPHOSPHOESTERASE DOMAIN"/>
    <property type="match status" value="1"/>
</dbReference>
<dbReference type="RefSeq" id="WP_349216024.1">
    <property type="nucleotide sequence ID" value="NZ_JBBMFA010000091.1"/>
</dbReference>
<dbReference type="Pfam" id="PF00149">
    <property type="entry name" value="Metallophos"/>
    <property type="match status" value="1"/>
</dbReference>
<evidence type="ECO:0000313" key="2">
    <source>
        <dbReference type="EMBL" id="MEQ2520518.1"/>
    </source>
</evidence>